<gene>
    <name evidence="1" type="ORF">ACFYM3_26610</name>
</gene>
<dbReference type="EMBL" id="JBIAFP010000017">
    <property type="protein sequence ID" value="MFE9228141.1"/>
    <property type="molecule type" value="Genomic_DNA"/>
</dbReference>
<reference evidence="1 2" key="1">
    <citation type="submission" date="2024-10" db="EMBL/GenBank/DDBJ databases">
        <title>The Natural Products Discovery Center: Release of the First 8490 Sequenced Strains for Exploring Actinobacteria Biosynthetic Diversity.</title>
        <authorList>
            <person name="Kalkreuter E."/>
            <person name="Kautsar S.A."/>
            <person name="Yang D."/>
            <person name="Bader C.D."/>
            <person name="Teijaro C.N."/>
            <person name="Fluegel L."/>
            <person name="Davis C.M."/>
            <person name="Simpson J.R."/>
            <person name="Lauterbach L."/>
            <person name="Steele A.D."/>
            <person name="Gui C."/>
            <person name="Meng S."/>
            <person name="Li G."/>
            <person name="Viehrig K."/>
            <person name="Ye F."/>
            <person name="Su P."/>
            <person name="Kiefer A.F."/>
            <person name="Nichols A."/>
            <person name="Cepeda A.J."/>
            <person name="Yan W."/>
            <person name="Fan B."/>
            <person name="Jiang Y."/>
            <person name="Adhikari A."/>
            <person name="Zheng C.-J."/>
            <person name="Schuster L."/>
            <person name="Cowan T.M."/>
            <person name="Smanski M.J."/>
            <person name="Chevrette M.G."/>
            <person name="De Carvalho L.P.S."/>
            <person name="Shen B."/>
        </authorList>
    </citation>
    <scope>NUCLEOTIDE SEQUENCE [LARGE SCALE GENOMIC DNA]</scope>
    <source>
        <strain evidence="1 2">NPDC007066</strain>
    </source>
</reference>
<dbReference type="Proteomes" id="UP001601288">
    <property type="component" value="Unassembled WGS sequence"/>
</dbReference>
<organism evidence="1 2">
    <name type="scientific">Streptomyces massasporeus</name>
    <dbReference type="NCBI Taxonomy" id="67324"/>
    <lineage>
        <taxon>Bacteria</taxon>
        <taxon>Bacillati</taxon>
        <taxon>Actinomycetota</taxon>
        <taxon>Actinomycetes</taxon>
        <taxon>Kitasatosporales</taxon>
        <taxon>Streptomycetaceae</taxon>
        <taxon>Streptomyces</taxon>
    </lineage>
</organism>
<comment type="caution">
    <text evidence="1">The sequence shown here is derived from an EMBL/GenBank/DDBJ whole genome shotgun (WGS) entry which is preliminary data.</text>
</comment>
<evidence type="ECO:0000313" key="1">
    <source>
        <dbReference type="EMBL" id="MFE9228141.1"/>
    </source>
</evidence>
<name>A0ABW6LLG9_9ACTN</name>
<dbReference type="RefSeq" id="WP_358291704.1">
    <property type="nucleotide sequence ID" value="NZ_JBEYGJ010000053.1"/>
</dbReference>
<protein>
    <submittedName>
        <fullName evidence="1">Uncharacterized protein</fullName>
    </submittedName>
</protein>
<sequence>MTAAYQRSFPRFAHIRPVPQQFFYGRCGGVRYAATRFESTPGATHEQLVGMQDEGSATKYFRGTSAGMWSYLATDGFPRAPHRCGDVPQIPDALAAAWGNCSVG</sequence>
<keyword evidence="2" id="KW-1185">Reference proteome</keyword>
<proteinExistence type="predicted"/>
<evidence type="ECO:0000313" key="2">
    <source>
        <dbReference type="Proteomes" id="UP001601288"/>
    </source>
</evidence>
<accession>A0ABW6LLG9</accession>